<dbReference type="Proteomes" id="UP001215280">
    <property type="component" value="Unassembled WGS sequence"/>
</dbReference>
<comment type="caution">
    <text evidence="1">The sequence shown here is derived from an EMBL/GenBank/DDBJ whole genome shotgun (WGS) entry which is preliminary data.</text>
</comment>
<evidence type="ECO:0008006" key="3">
    <source>
        <dbReference type="Google" id="ProtNLM"/>
    </source>
</evidence>
<evidence type="ECO:0000313" key="1">
    <source>
        <dbReference type="EMBL" id="KAJ7759335.1"/>
    </source>
</evidence>
<sequence length="235" mass="26936">MAWSPPPAQAAGPVEGHLSSPVLISEETIASFWRKIAYLTTRTRTAEGRWVGSREVKVWNSRNMRTCERCAKGRTLKQCLIDEDQPSCRPCREAKIACDRKQQFLYDSTCDEFFADIALFMEVFNNRNQQQVRTYQKTANKRRKASLPPSFASKPGVVLGKQAAVAVVHPSSEYHFLTEHTMEDIVTLQEKLHKREIEAAQNRSTIQQMRDEIIALRGRVQELEVKLEVKIEQSQ</sequence>
<accession>A0AAD7JAZ4</accession>
<organism evidence="1 2">
    <name type="scientific">Mycena maculata</name>
    <dbReference type="NCBI Taxonomy" id="230809"/>
    <lineage>
        <taxon>Eukaryota</taxon>
        <taxon>Fungi</taxon>
        <taxon>Dikarya</taxon>
        <taxon>Basidiomycota</taxon>
        <taxon>Agaricomycotina</taxon>
        <taxon>Agaricomycetes</taxon>
        <taxon>Agaricomycetidae</taxon>
        <taxon>Agaricales</taxon>
        <taxon>Marasmiineae</taxon>
        <taxon>Mycenaceae</taxon>
        <taxon>Mycena</taxon>
    </lineage>
</organism>
<dbReference type="AlphaFoldDB" id="A0AAD7JAZ4"/>
<reference evidence="1" key="1">
    <citation type="submission" date="2023-03" db="EMBL/GenBank/DDBJ databases">
        <title>Massive genome expansion in bonnet fungi (Mycena s.s.) driven by repeated elements and novel gene families across ecological guilds.</title>
        <authorList>
            <consortium name="Lawrence Berkeley National Laboratory"/>
            <person name="Harder C.B."/>
            <person name="Miyauchi S."/>
            <person name="Viragh M."/>
            <person name="Kuo A."/>
            <person name="Thoen E."/>
            <person name="Andreopoulos B."/>
            <person name="Lu D."/>
            <person name="Skrede I."/>
            <person name="Drula E."/>
            <person name="Henrissat B."/>
            <person name="Morin E."/>
            <person name="Kohler A."/>
            <person name="Barry K."/>
            <person name="LaButti K."/>
            <person name="Morin E."/>
            <person name="Salamov A."/>
            <person name="Lipzen A."/>
            <person name="Mereny Z."/>
            <person name="Hegedus B."/>
            <person name="Baldrian P."/>
            <person name="Stursova M."/>
            <person name="Weitz H."/>
            <person name="Taylor A."/>
            <person name="Grigoriev I.V."/>
            <person name="Nagy L.G."/>
            <person name="Martin F."/>
            <person name="Kauserud H."/>
        </authorList>
    </citation>
    <scope>NUCLEOTIDE SEQUENCE</scope>
    <source>
        <strain evidence="1">CBHHK188m</strain>
    </source>
</reference>
<gene>
    <name evidence="1" type="ORF">DFH07DRAFT_817253</name>
</gene>
<keyword evidence="2" id="KW-1185">Reference proteome</keyword>
<protein>
    <recommendedName>
        <fullName evidence="3">Zn(2)-C6 fungal-type domain-containing protein</fullName>
    </recommendedName>
</protein>
<proteinExistence type="predicted"/>
<name>A0AAD7JAZ4_9AGAR</name>
<evidence type="ECO:0000313" key="2">
    <source>
        <dbReference type="Proteomes" id="UP001215280"/>
    </source>
</evidence>
<dbReference type="EMBL" id="JARJLG010000052">
    <property type="protein sequence ID" value="KAJ7759335.1"/>
    <property type="molecule type" value="Genomic_DNA"/>
</dbReference>